<accession>A0A7Y6M731</accession>
<dbReference type="Gene3D" id="3.40.50.2000">
    <property type="entry name" value="Glycogen Phosphorylase B"/>
    <property type="match status" value="1"/>
</dbReference>
<organism evidence="1 2">
    <name type="scientific">Nonomuraea montanisoli</name>
    <dbReference type="NCBI Taxonomy" id="2741721"/>
    <lineage>
        <taxon>Bacteria</taxon>
        <taxon>Bacillati</taxon>
        <taxon>Actinomycetota</taxon>
        <taxon>Actinomycetes</taxon>
        <taxon>Streptosporangiales</taxon>
        <taxon>Streptosporangiaceae</taxon>
        <taxon>Nonomuraea</taxon>
    </lineage>
</organism>
<name>A0A7Y6M731_9ACTN</name>
<proteinExistence type="predicted"/>
<dbReference type="EMBL" id="JABWGN010000014">
    <property type="protein sequence ID" value="NUW36275.1"/>
    <property type="molecule type" value="Genomic_DNA"/>
</dbReference>
<keyword evidence="2" id="KW-1185">Reference proteome</keyword>
<evidence type="ECO:0000313" key="2">
    <source>
        <dbReference type="Proteomes" id="UP000586042"/>
    </source>
</evidence>
<gene>
    <name evidence="1" type="ORF">HTZ77_33430</name>
</gene>
<dbReference type="Proteomes" id="UP000586042">
    <property type="component" value="Unassembled WGS sequence"/>
</dbReference>
<evidence type="ECO:0000313" key="1">
    <source>
        <dbReference type="EMBL" id="NUW36275.1"/>
    </source>
</evidence>
<dbReference type="InterPro" id="IPR050426">
    <property type="entry name" value="Glycosyltransferase_28"/>
</dbReference>
<comment type="caution">
    <text evidence="1">The sequence shown here is derived from an EMBL/GenBank/DDBJ whole genome shotgun (WGS) entry which is preliminary data.</text>
</comment>
<dbReference type="RefSeq" id="WP_175593548.1">
    <property type="nucleotide sequence ID" value="NZ_JABWGN010000014.1"/>
</dbReference>
<protein>
    <submittedName>
        <fullName evidence="1">Uncharacterized protein</fullName>
    </submittedName>
</protein>
<dbReference type="AlphaFoldDB" id="A0A7Y6M731"/>
<dbReference type="PANTHER" id="PTHR48050:SF13">
    <property type="entry name" value="STEROL 3-BETA-GLUCOSYLTRANSFERASE UGT80A2"/>
    <property type="match status" value="1"/>
</dbReference>
<sequence>MISIALGQMRRRAAAFVGLAVALLLAVATVTLFGSLFAADIAAPAAARKDGRHRPAASPDVLRWCGPFVADQPFWAARTHAAGVASEPQPQRRLTAEELTAAITLAAGDADMAHRGRSLGDRVRAEDGARRAVGIL</sequence>
<dbReference type="SUPFAM" id="SSF53756">
    <property type="entry name" value="UDP-Glycosyltransferase/glycogen phosphorylase"/>
    <property type="match status" value="1"/>
</dbReference>
<dbReference type="PANTHER" id="PTHR48050">
    <property type="entry name" value="STEROL 3-BETA-GLUCOSYLTRANSFERASE"/>
    <property type="match status" value="1"/>
</dbReference>
<reference evidence="1 2" key="1">
    <citation type="submission" date="2020-06" db="EMBL/GenBank/DDBJ databases">
        <title>Nonomuraea sp. SMC257, a novel actinomycete isolated from soil.</title>
        <authorList>
            <person name="Chanama M."/>
        </authorList>
    </citation>
    <scope>NUCLEOTIDE SEQUENCE [LARGE SCALE GENOMIC DNA]</scope>
    <source>
        <strain evidence="1 2">SMC257</strain>
    </source>
</reference>